<evidence type="ECO:0000313" key="1">
    <source>
        <dbReference type="EMBL" id="MBA4667184.1"/>
    </source>
</evidence>
<organism evidence="1">
    <name type="scientific">Opuntia streptacantha</name>
    <name type="common">Prickly pear cactus</name>
    <name type="synonym">Opuntia cardona</name>
    <dbReference type="NCBI Taxonomy" id="393608"/>
    <lineage>
        <taxon>Eukaryota</taxon>
        <taxon>Viridiplantae</taxon>
        <taxon>Streptophyta</taxon>
        <taxon>Embryophyta</taxon>
        <taxon>Tracheophyta</taxon>
        <taxon>Spermatophyta</taxon>
        <taxon>Magnoliopsida</taxon>
        <taxon>eudicotyledons</taxon>
        <taxon>Gunneridae</taxon>
        <taxon>Pentapetalae</taxon>
        <taxon>Caryophyllales</taxon>
        <taxon>Cactineae</taxon>
        <taxon>Cactaceae</taxon>
        <taxon>Opuntioideae</taxon>
        <taxon>Opuntia</taxon>
    </lineage>
</organism>
<proteinExistence type="predicted"/>
<reference evidence="1" key="1">
    <citation type="journal article" date="2013" name="J. Plant Res.">
        <title>Effect of fungi and light on seed germination of three Opuntia species from semiarid lands of central Mexico.</title>
        <authorList>
            <person name="Delgado-Sanchez P."/>
            <person name="Jimenez-Bremont J.F."/>
            <person name="Guerrero-Gonzalez Mde L."/>
            <person name="Flores J."/>
        </authorList>
    </citation>
    <scope>NUCLEOTIDE SEQUENCE</scope>
    <source>
        <tissue evidence="1">Cladode</tissue>
    </source>
</reference>
<dbReference type="AlphaFoldDB" id="A0A7C9ESY6"/>
<dbReference type="EMBL" id="GISG01234581">
    <property type="protein sequence ID" value="MBA4667184.1"/>
    <property type="molecule type" value="Transcribed_RNA"/>
</dbReference>
<accession>A0A7C9ESY6</accession>
<name>A0A7C9ESY6_OPUST</name>
<sequence length="131" mass="14946">MRALIASLSFIPELPEWKDFTWASNDSGHHIAVMRRLIYLIALRSTRSANLLWQVIRKVALMDNKPFRTSSTILPHALDLQRCQFAIAGTKKGIVLNFIYDSIDTTRLKKLLLIHNSSYVPNPIDIMQVAV</sequence>
<protein>
    <submittedName>
        <fullName evidence="1">Uncharacterized protein</fullName>
    </submittedName>
</protein>
<reference evidence="1" key="2">
    <citation type="submission" date="2020-07" db="EMBL/GenBank/DDBJ databases">
        <authorList>
            <person name="Vera ALvarez R."/>
            <person name="Arias-Moreno D.M."/>
            <person name="Jimenez-Jacinto V."/>
            <person name="Jimenez-Bremont J.F."/>
            <person name="Swaminathan K."/>
            <person name="Moose S.P."/>
            <person name="Guerrero-Gonzalez M.L."/>
            <person name="Marino-Ramirez L."/>
            <person name="Landsman D."/>
            <person name="Rodriguez-Kessler M."/>
            <person name="Delgado-Sanchez P."/>
        </authorList>
    </citation>
    <scope>NUCLEOTIDE SEQUENCE</scope>
    <source>
        <tissue evidence="1">Cladode</tissue>
    </source>
</reference>